<comment type="caution">
    <text evidence="2">The sequence shown here is derived from an EMBL/GenBank/DDBJ whole genome shotgun (WGS) entry which is preliminary data.</text>
</comment>
<reference evidence="3" key="1">
    <citation type="submission" date="2016-06" db="EMBL/GenBank/DDBJ databases">
        <title>Parallel loss of symbiosis genes in relatives of nitrogen-fixing non-legume Parasponia.</title>
        <authorList>
            <person name="Van Velzen R."/>
            <person name="Holmer R."/>
            <person name="Bu F."/>
            <person name="Rutten L."/>
            <person name="Van Zeijl A."/>
            <person name="Liu W."/>
            <person name="Santuari L."/>
            <person name="Cao Q."/>
            <person name="Sharma T."/>
            <person name="Shen D."/>
            <person name="Roswanjaya Y."/>
            <person name="Wardhani T."/>
            <person name="Kalhor M.S."/>
            <person name="Jansen J."/>
            <person name="Van den Hoogen J."/>
            <person name="Gungor B."/>
            <person name="Hartog M."/>
            <person name="Hontelez J."/>
            <person name="Verver J."/>
            <person name="Yang W.-C."/>
            <person name="Schijlen E."/>
            <person name="Repin R."/>
            <person name="Schilthuizen M."/>
            <person name="Schranz E."/>
            <person name="Heidstra R."/>
            <person name="Miyata K."/>
            <person name="Fedorova E."/>
            <person name="Kohlen W."/>
            <person name="Bisseling T."/>
            <person name="Smit S."/>
            <person name="Geurts R."/>
        </authorList>
    </citation>
    <scope>NUCLEOTIDE SEQUENCE [LARGE SCALE GENOMIC DNA]</scope>
    <source>
        <strain evidence="3">cv. WU1-14</strain>
    </source>
</reference>
<sequence length="274" mass="30550">MVENIKGAKKLNVSTIRANRKLVGSVNGGLQDPSPLVFNADWGTKEANNKRRKFNYPCTLHGIPYGLKDIISVPHYKTTWGSKSFKDQVLDIEAWVYKRLKCAGAVLVAKLVSGSLACDDIWFGGRTRNPWNIEEFSTGSSAGPDACISAGIVPFATMSLPASCCGVTALRPIFSVVGRTDVMSISESLVVPKSSFCAPTTPFGKESMVALEFIIHLFNRIIYALSHFDEWQRSVKDDEYEAQDQWPFELNCAEHAYFTAVDYLQRYKQQTLHH</sequence>
<dbReference type="InterPro" id="IPR036928">
    <property type="entry name" value="AS_sf"/>
</dbReference>
<evidence type="ECO:0000313" key="2">
    <source>
        <dbReference type="EMBL" id="PON71255.1"/>
    </source>
</evidence>
<dbReference type="PANTHER" id="PTHR11895">
    <property type="entry name" value="TRANSAMIDASE"/>
    <property type="match status" value="1"/>
</dbReference>
<dbReference type="STRING" id="3476.A0A2P5DD87"/>
<dbReference type="Pfam" id="PF01425">
    <property type="entry name" value="Amidase"/>
    <property type="match status" value="1"/>
</dbReference>
<feature type="domain" description="Amidase" evidence="1">
    <location>
        <begin position="46"/>
        <end position="189"/>
    </location>
</feature>
<dbReference type="PANTHER" id="PTHR11895:SF73">
    <property type="entry name" value="AMIDASE FAMILY PROTEIN"/>
    <property type="match status" value="1"/>
</dbReference>
<organism evidence="2 3">
    <name type="scientific">Parasponia andersonii</name>
    <name type="common">Sponia andersonii</name>
    <dbReference type="NCBI Taxonomy" id="3476"/>
    <lineage>
        <taxon>Eukaryota</taxon>
        <taxon>Viridiplantae</taxon>
        <taxon>Streptophyta</taxon>
        <taxon>Embryophyta</taxon>
        <taxon>Tracheophyta</taxon>
        <taxon>Spermatophyta</taxon>
        <taxon>Magnoliopsida</taxon>
        <taxon>eudicotyledons</taxon>
        <taxon>Gunneridae</taxon>
        <taxon>Pentapetalae</taxon>
        <taxon>rosids</taxon>
        <taxon>fabids</taxon>
        <taxon>Rosales</taxon>
        <taxon>Cannabaceae</taxon>
        <taxon>Parasponia</taxon>
    </lineage>
</organism>
<dbReference type="InterPro" id="IPR023631">
    <property type="entry name" value="Amidase_dom"/>
</dbReference>
<evidence type="ECO:0000313" key="3">
    <source>
        <dbReference type="Proteomes" id="UP000237105"/>
    </source>
</evidence>
<evidence type="ECO:0000259" key="1">
    <source>
        <dbReference type="Pfam" id="PF01425"/>
    </source>
</evidence>
<protein>
    <submittedName>
        <fullName evidence="2">Amidase</fullName>
    </submittedName>
</protein>
<proteinExistence type="predicted"/>
<dbReference type="Proteomes" id="UP000237105">
    <property type="component" value="Unassembled WGS sequence"/>
</dbReference>
<name>A0A2P5DD87_PARAD</name>
<dbReference type="AlphaFoldDB" id="A0A2P5DD87"/>
<dbReference type="GO" id="GO:0050567">
    <property type="term" value="F:glutaminyl-tRNA synthase (glutamine-hydrolyzing) activity"/>
    <property type="evidence" value="ECO:0007669"/>
    <property type="project" value="TreeGrafter"/>
</dbReference>
<dbReference type="Gene3D" id="3.90.1300.10">
    <property type="entry name" value="Amidase signature (AS) domain"/>
    <property type="match status" value="1"/>
</dbReference>
<keyword evidence="3" id="KW-1185">Reference proteome</keyword>
<dbReference type="EMBL" id="JXTB01000045">
    <property type="protein sequence ID" value="PON71255.1"/>
    <property type="molecule type" value="Genomic_DNA"/>
</dbReference>
<gene>
    <name evidence="2" type="ORF">PanWU01x14_073950</name>
</gene>
<accession>A0A2P5DD87</accession>
<dbReference type="OrthoDB" id="1716669at2759"/>
<dbReference type="SUPFAM" id="SSF75304">
    <property type="entry name" value="Amidase signature (AS) enzymes"/>
    <property type="match status" value="1"/>
</dbReference>
<dbReference type="InterPro" id="IPR000120">
    <property type="entry name" value="Amidase"/>
</dbReference>